<organism evidence="1">
    <name type="scientific">Flexilinea flocculi</name>
    <dbReference type="NCBI Taxonomy" id="1678840"/>
    <lineage>
        <taxon>Bacteria</taxon>
        <taxon>Bacillati</taxon>
        <taxon>Chloroflexota</taxon>
        <taxon>Anaerolineae</taxon>
        <taxon>Anaerolineales</taxon>
        <taxon>Anaerolineaceae</taxon>
        <taxon>Flexilinea</taxon>
    </lineage>
</organism>
<accession>A0A0S7BWR9</accession>
<evidence type="ECO:0000313" key="2">
    <source>
        <dbReference type="Proteomes" id="UP000053370"/>
    </source>
</evidence>
<keyword evidence="2" id="KW-1185">Reference proteome</keyword>
<dbReference type="RefSeq" id="WP_062282025.1">
    <property type="nucleotide sequence ID" value="NZ_DF968181.1"/>
</dbReference>
<dbReference type="AlphaFoldDB" id="A0A0S7BWR9"/>
<sequence>MNYQKIEKSIVSYEGSDLWLSKNQNGDRFLCSPGNPLGLTDQIEPGIFALSAHNAALMRKYFSWLNPQPLGLQTSAGTGDRLGLATTGHILAFEGSGIAPIFAQQSVRENVRTHRTPQQVMDDAMWGVFEMGWRLPWGADGDHLKNSEDIKSFVDAGYTFFTIDPGAFVCKADPKISNVQLIESLDDFNFESFQISLDSLLKSYNTQKLPVENINCSDHDVLIALIKYGKAILHVKEMFLDLSQRMGLKPFDFEVSVDETDWPTSVFEHYFIANEMKRLGIQWTSLAPRFVGRFEKGVDYIGDLSQFETEYKIHAAIQKYFGNYKISLHSGSDKFSIYRICATNSDYKIHLKTAGTSYLEALRVLALIEPKLFREIYDFSRKQYDTDKVSYHVSAEFSKMPIPDELSDDQLPVLLDNFQARQALHVCFGSVLDQFGKELLVMLKHNRDIYDKTIKNHFSRHLADFIQ</sequence>
<dbReference type="Proteomes" id="UP000053370">
    <property type="component" value="Unassembled WGS sequence"/>
</dbReference>
<name>A0A0S7BWR9_9CHLR</name>
<dbReference type="InterPro" id="IPR032586">
    <property type="entry name" value="UxaE"/>
</dbReference>
<dbReference type="STRING" id="1678840.ATC1_131216"/>
<evidence type="ECO:0000313" key="1">
    <source>
        <dbReference type="EMBL" id="GAP41232.1"/>
    </source>
</evidence>
<reference evidence="1" key="1">
    <citation type="journal article" date="2015" name="Genome Announc.">
        <title>Draft Genome Sequence of Anaerolineae Strain TC1, a Novel Isolate from a Methanogenic Wastewater Treatment System.</title>
        <authorList>
            <person name="Matsuura N."/>
            <person name="Tourlousse D.M."/>
            <person name="Sun L."/>
            <person name="Toyonaga M."/>
            <person name="Kuroda K."/>
            <person name="Ohashi A."/>
            <person name="Cruz R."/>
            <person name="Yamaguchi T."/>
            <person name="Sekiguchi Y."/>
        </authorList>
    </citation>
    <scope>NUCLEOTIDE SEQUENCE [LARGE SCALE GENOMIC DNA]</scope>
    <source>
        <strain evidence="1">TC1</strain>
    </source>
</reference>
<dbReference type="EMBL" id="DF968181">
    <property type="protein sequence ID" value="GAP41232.1"/>
    <property type="molecule type" value="Genomic_DNA"/>
</dbReference>
<protein>
    <recommendedName>
        <fullName evidence="3">Tagaturonate/fructuronate epimerase</fullName>
    </recommendedName>
</protein>
<evidence type="ECO:0008006" key="3">
    <source>
        <dbReference type="Google" id="ProtNLM"/>
    </source>
</evidence>
<dbReference type="OrthoDB" id="9797992at2"/>
<proteinExistence type="predicted"/>
<gene>
    <name evidence="1" type="ORF">ATC1_131216</name>
</gene>
<dbReference type="GO" id="GO:0016853">
    <property type="term" value="F:isomerase activity"/>
    <property type="evidence" value="ECO:0007669"/>
    <property type="project" value="InterPro"/>
</dbReference>
<dbReference type="Pfam" id="PF16257">
    <property type="entry name" value="UxaE"/>
    <property type="match status" value="1"/>
</dbReference>